<keyword evidence="2" id="KW-0472">Membrane</keyword>
<dbReference type="EMBL" id="BQNB010011573">
    <property type="protein sequence ID" value="GJS92318.1"/>
    <property type="molecule type" value="Genomic_DNA"/>
</dbReference>
<gene>
    <name evidence="3" type="ORF">Tco_0774954</name>
</gene>
<comment type="caution">
    <text evidence="3">The sequence shown here is derived from an EMBL/GenBank/DDBJ whole genome shotgun (WGS) entry which is preliminary data.</text>
</comment>
<keyword evidence="2" id="KW-1133">Transmembrane helix</keyword>
<sequence>MAGISGAATTTTTVVTPPPLTGKPTITSSSLPSSYPSRSMSFSPSCHKLLKTLDPTRPEDLTRKNPTFPQKDPFQQHPDEENNFSEMGLSGFENGAFFKNLENKSFLKIGFYLIGAFVFQTVCAVLIFGSKEIFDESEEKGRCLDLGVKRNELAEFNVVENEGEMMEMDDRMVEIREMAREARRQEKIEAIRRGLVNDDDDDDDVDFDSVEKSVKEKEVDGRLMKLKKSLEGNYEKLPNVKGLRNESEGSDDGEDFGSLMFKKNFKYKSPSVDSGQLQFFHM</sequence>
<accession>A0ABQ4ZUA2</accession>
<feature type="region of interest" description="Disordered" evidence="1">
    <location>
        <begin position="53"/>
        <end position="78"/>
    </location>
</feature>
<feature type="transmembrane region" description="Helical" evidence="2">
    <location>
        <begin position="109"/>
        <end position="129"/>
    </location>
</feature>
<evidence type="ECO:0000256" key="2">
    <source>
        <dbReference type="SAM" id="Phobius"/>
    </source>
</evidence>
<keyword evidence="4" id="KW-1185">Reference proteome</keyword>
<proteinExistence type="predicted"/>
<feature type="compositionally biased region" description="Basic and acidic residues" evidence="1">
    <location>
        <begin position="54"/>
        <end position="63"/>
    </location>
</feature>
<reference evidence="3" key="2">
    <citation type="submission" date="2022-01" db="EMBL/GenBank/DDBJ databases">
        <authorList>
            <person name="Yamashiro T."/>
            <person name="Shiraishi A."/>
            <person name="Satake H."/>
            <person name="Nakayama K."/>
        </authorList>
    </citation>
    <scope>NUCLEOTIDE SEQUENCE</scope>
</reference>
<feature type="compositionally biased region" description="Low complexity" evidence="1">
    <location>
        <begin position="22"/>
        <end position="38"/>
    </location>
</feature>
<feature type="region of interest" description="Disordered" evidence="1">
    <location>
        <begin position="1"/>
        <end position="38"/>
    </location>
</feature>
<organism evidence="3 4">
    <name type="scientific">Tanacetum coccineum</name>
    <dbReference type="NCBI Taxonomy" id="301880"/>
    <lineage>
        <taxon>Eukaryota</taxon>
        <taxon>Viridiplantae</taxon>
        <taxon>Streptophyta</taxon>
        <taxon>Embryophyta</taxon>
        <taxon>Tracheophyta</taxon>
        <taxon>Spermatophyta</taxon>
        <taxon>Magnoliopsida</taxon>
        <taxon>eudicotyledons</taxon>
        <taxon>Gunneridae</taxon>
        <taxon>Pentapetalae</taxon>
        <taxon>asterids</taxon>
        <taxon>campanulids</taxon>
        <taxon>Asterales</taxon>
        <taxon>Asteraceae</taxon>
        <taxon>Asteroideae</taxon>
        <taxon>Anthemideae</taxon>
        <taxon>Anthemidinae</taxon>
        <taxon>Tanacetum</taxon>
    </lineage>
</organism>
<evidence type="ECO:0000256" key="1">
    <source>
        <dbReference type="SAM" id="MobiDB-lite"/>
    </source>
</evidence>
<evidence type="ECO:0000313" key="3">
    <source>
        <dbReference type="EMBL" id="GJS92318.1"/>
    </source>
</evidence>
<protein>
    <submittedName>
        <fullName evidence="3">Uncharacterized protein</fullName>
    </submittedName>
</protein>
<evidence type="ECO:0000313" key="4">
    <source>
        <dbReference type="Proteomes" id="UP001151760"/>
    </source>
</evidence>
<dbReference type="Proteomes" id="UP001151760">
    <property type="component" value="Unassembled WGS sequence"/>
</dbReference>
<keyword evidence="2" id="KW-0812">Transmembrane</keyword>
<reference evidence="3" key="1">
    <citation type="journal article" date="2022" name="Int. J. Mol. Sci.">
        <title>Draft Genome of Tanacetum Coccineum: Genomic Comparison of Closely Related Tanacetum-Family Plants.</title>
        <authorList>
            <person name="Yamashiro T."/>
            <person name="Shiraishi A."/>
            <person name="Nakayama K."/>
            <person name="Satake H."/>
        </authorList>
    </citation>
    <scope>NUCLEOTIDE SEQUENCE</scope>
</reference>
<name>A0ABQ4ZUA2_9ASTR</name>